<sequence>MTDPEARVTIVGELYDPDRTEFREGADWRLSTRGVELLIAMRRPGSQWIDAVHGHAGPARFALIQAPHLLLLAFRFGEVMRWNDQPWQAMHQRRMYPDYPVGLPELTPEQHLLIRIYLVDAASGILRGQGLVTWPPHFASAVRRAVDEHLAAADDDEAAGRELDELYTRYPTAADLVRHRALATCKGGQQ</sequence>
<name>A0ABN3VPZ1_9PSEU</name>
<proteinExistence type="predicted"/>
<protein>
    <submittedName>
        <fullName evidence="1">Uncharacterized protein</fullName>
    </submittedName>
</protein>
<reference evidence="1 2" key="1">
    <citation type="journal article" date="2019" name="Int. J. Syst. Evol. Microbiol.">
        <title>The Global Catalogue of Microorganisms (GCM) 10K type strain sequencing project: providing services to taxonomists for standard genome sequencing and annotation.</title>
        <authorList>
            <consortium name="The Broad Institute Genomics Platform"/>
            <consortium name="The Broad Institute Genome Sequencing Center for Infectious Disease"/>
            <person name="Wu L."/>
            <person name="Ma J."/>
        </authorList>
    </citation>
    <scope>NUCLEOTIDE SEQUENCE [LARGE SCALE GENOMIC DNA]</scope>
    <source>
        <strain evidence="1 2">JCM 9383</strain>
    </source>
</reference>
<keyword evidence="2" id="KW-1185">Reference proteome</keyword>
<evidence type="ECO:0000313" key="1">
    <source>
        <dbReference type="EMBL" id="GAA2822541.1"/>
    </source>
</evidence>
<dbReference type="RefSeq" id="WP_344686407.1">
    <property type="nucleotide sequence ID" value="NZ_BAAAUX010000053.1"/>
</dbReference>
<evidence type="ECO:0000313" key="2">
    <source>
        <dbReference type="Proteomes" id="UP001500979"/>
    </source>
</evidence>
<dbReference type="Proteomes" id="UP001500979">
    <property type="component" value="Unassembled WGS sequence"/>
</dbReference>
<dbReference type="EMBL" id="BAAAUX010000053">
    <property type="protein sequence ID" value="GAA2822541.1"/>
    <property type="molecule type" value="Genomic_DNA"/>
</dbReference>
<gene>
    <name evidence="1" type="ORF">GCM10010470_66950</name>
</gene>
<comment type="caution">
    <text evidence="1">The sequence shown here is derived from an EMBL/GenBank/DDBJ whole genome shotgun (WGS) entry which is preliminary data.</text>
</comment>
<accession>A0ABN3VPZ1</accession>
<organism evidence="1 2">
    <name type="scientific">Saccharopolyspora taberi</name>
    <dbReference type="NCBI Taxonomy" id="60895"/>
    <lineage>
        <taxon>Bacteria</taxon>
        <taxon>Bacillati</taxon>
        <taxon>Actinomycetota</taxon>
        <taxon>Actinomycetes</taxon>
        <taxon>Pseudonocardiales</taxon>
        <taxon>Pseudonocardiaceae</taxon>
        <taxon>Saccharopolyspora</taxon>
    </lineage>
</organism>